<dbReference type="OrthoDB" id="3917128at2759"/>
<gene>
    <name evidence="4" type="ORF">BDU57DRAFT_64925</name>
</gene>
<name>A0A6A5R1F0_AMPQU</name>
<organism evidence="4 5">
    <name type="scientific">Ampelomyces quisqualis</name>
    <name type="common">Powdery mildew agent</name>
    <dbReference type="NCBI Taxonomy" id="50730"/>
    <lineage>
        <taxon>Eukaryota</taxon>
        <taxon>Fungi</taxon>
        <taxon>Dikarya</taxon>
        <taxon>Ascomycota</taxon>
        <taxon>Pezizomycotina</taxon>
        <taxon>Dothideomycetes</taxon>
        <taxon>Pleosporomycetidae</taxon>
        <taxon>Pleosporales</taxon>
        <taxon>Pleosporineae</taxon>
        <taxon>Phaeosphaeriaceae</taxon>
        <taxon>Ampelomyces</taxon>
    </lineage>
</organism>
<evidence type="ECO:0000313" key="4">
    <source>
        <dbReference type="EMBL" id="KAF1921871.1"/>
    </source>
</evidence>
<proteinExistence type="predicted"/>
<dbReference type="AlphaFoldDB" id="A0A6A5R1F0"/>
<feature type="signal peptide" evidence="3">
    <location>
        <begin position="1"/>
        <end position="20"/>
    </location>
</feature>
<keyword evidence="3" id="KW-0732">Signal</keyword>
<keyword evidence="2" id="KW-0472">Membrane</keyword>
<keyword evidence="2" id="KW-1133">Transmembrane helix</keyword>
<feature type="compositionally biased region" description="Pro residues" evidence="1">
    <location>
        <begin position="418"/>
        <end position="429"/>
    </location>
</feature>
<evidence type="ECO:0000256" key="1">
    <source>
        <dbReference type="SAM" id="MobiDB-lite"/>
    </source>
</evidence>
<dbReference type="EMBL" id="ML979132">
    <property type="protein sequence ID" value="KAF1921871.1"/>
    <property type="molecule type" value="Genomic_DNA"/>
</dbReference>
<sequence length="435" mass="49690">MLLLTSLSLAWAWLGQVVAAGSIPPECRNPDLVDTKPCHQPIHQVLAVAPGSLYTAKIRCYNCPYYAWSKDGPHWGDRLLFGDNDLLFNVSLSHDNRTVLLNGKPFFPKLSTHPAPPDLHVPILRPGFSYFDLFYALGCREPSCQPGRGQRDTACLHWCGEGNLQLGRPAIDYLYIKKSTEYSHDDTVAAAQYWELNIDAIGAYTAYTEDRTWGFTNASQKMLRVVIAGTQVQTKHRGSGQETPFSPFRGNEKTYTYRIAHVDLVDREFRFPEPRPLSFRERMSRFFGNDVWEAEGRLVYIRDEWDSDYGKYGTFHYLFNDIINWHSWYLVGTIVAAVSGGVLVIYAVYRSTIWIMEQRELMKWDGMDDVWDKLRRERDLEEQNALLHGRYTDDPEEGASGPTPPTYTDDLDTMKPLPTKPLPEKPLPAVPLIDA</sequence>
<accession>A0A6A5R1F0</accession>
<reference evidence="4" key="1">
    <citation type="journal article" date="2020" name="Stud. Mycol.">
        <title>101 Dothideomycetes genomes: a test case for predicting lifestyles and emergence of pathogens.</title>
        <authorList>
            <person name="Haridas S."/>
            <person name="Albert R."/>
            <person name="Binder M."/>
            <person name="Bloem J."/>
            <person name="Labutti K."/>
            <person name="Salamov A."/>
            <person name="Andreopoulos B."/>
            <person name="Baker S."/>
            <person name="Barry K."/>
            <person name="Bills G."/>
            <person name="Bluhm B."/>
            <person name="Cannon C."/>
            <person name="Castanera R."/>
            <person name="Culley D."/>
            <person name="Daum C."/>
            <person name="Ezra D."/>
            <person name="Gonzalez J."/>
            <person name="Henrissat B."/>
            <person name="Kuo A."/>
            <person name="Liang C."/>
            <person name="Lipzen A."/>
            <person name="Lutzoni F."/>
            <person name="Magnuson J."/>
            <person name="Mondo S."/>
            <person name="Nolan M."/>
            <person name="Ohm R."/>
            <person name="Pangilinan J."/>
            <person name="Park H.-J."/>
            <person name="Ramirez L."/>
            <person name="Alfaro M."/>
            <person name="Sun H."/>
            <person name="Tritt A."/>
            <person name="Yoshinaga Y."/>
            <person name="Zwiers L.-H."/>
            <person name="Turgeon B."/>
            <person name="Goodwin S."/>
            <person name="Spatafora J."/>
            <person name="Crous P."/>
            <person name="Grigoriev I."/>
        </authorList>
    </citation>
    <scope>NUCLEOTIDE SEQUENCE</scope>
    <source>
        <strain evidence="4">HMLAC05119</strain>
    </source>
</reference>
<dbReference type="Proteomes" id="UP000800096">
    <property type="component" value="Unassembled WGS sequence"/>
</dbReference>
<feature type="chain" id="PRO_5025666050" evidence="3">
    <location>
        <begin position="21"/>
        <end position="435"/>
    </location>
</feature>
<keyword evidence="2" id="KW-0812">Transmembrane</keyword>
<keyword evidence="5" id="KW-1185">Reference proteome</keyword>
<feature type="transmembrane region" description="Helical" evidence="2">
    <location>
        <begin position="328"/>
        <end position="349"/>
    </location>
</feature>
<evidence type="ECO:0000313" key="5">
    <source>
        <dbReference type="Proteomes" id="UP000800096"/>
    </source>
</evidence>
<protein>
    <submittedName>
        <fullName evidence="4">Uncharacterized protein</fullName>
    </submittedName>
</protein>
<evidence type="ECO:0000256" key="3">
    <source>
        <dbReference type="SAM" id="SignalP"/>
    </source>
</evidence>
<evidence type="ECO:0000256" key="2">
    <source>
        <dbReference type="SAM" id="Phobius"/>
    </source>
</evidence>
<feature type="region of interest" description="Disordered" evidence="1">
    <location>
        <begin position="387"/>
        <end position="435"/>
    </location>
</feature>